<feature type="region of interest" description="Disordered" evidence="1">
    <location>
        <begin position="650"/>
        <end position="671"/>
    </location>
</feature>
<accession>A0A1H2MBZ8</accession>
<evidence type="ECO:0000256" key="1">
    <source>
        <dbReference type="SAM" id="MobiDB-lite"/>
    </source>
</evidence>
<protein>
    <recommendedName>
        <fullName evidence="5">Ig-like domain (Group 3)</fullName>
    </recommendedName>
</protein>
<evidence type="ECO:0000256" key="2">
    <source>
        <dbReference type="SAM" id="SignalP"/>
    </source>
</evidence>
<sequence length="671" mass="71892">MPKVSRRTRSWATAILLAALTAAFFLLPTTAAEAHRDGCHRWHSCPSDSGSYVCGDLGDYSECPGGKPDDDSSSKPERTYEPPDLDPPKAPRLGRSSVQSGGRVTIKVRAEKRSAISVETDAGKRVARATATGKDQKISFRAKTGRQTYAVKATDKAGNTSEDTATTVSVDATPPVLKDVTSVAGTDATGASSLAFTSEPGATWTLTGAGPKQHGTVTDPKTVLNLWLPNGHFKPVINVRDKAGNSRQFKSRIDVRVDRPLLRSALTSSPKEGRLAYALTGTPRSTGKLIFKHLDDMPFSLDEQGAATVAVDIADGTYGPGQIELTDFAGRTVTTNVPEAVVDTTPPALDLTSDPEQASKGTLALRLQAEPRSEVRVSAALVDRNHHAAPLDESKGAPSGPWTITRLPAAGAYSVTATATDAVGNVSTRQVDVDVVIPATSAEIALGLTILQWLAALPLALAVLALHYRRRIAGWVSRRAEAARARAAEARWQRQLTEFRRASDAWETDRRHLEARLTMLTTFQPGADTGGLIKLKRNEYVYGTHAAVLVEKRIHRGVETTVVGAEGPAVITSQRVVLPAAKNREWAFAKLDGLVDEGSDLYLPVSNRKHTSGLRLGPRDRAAFRTRLDIALADQAGRRDALVSAARTALREHEHLKPSPPPIAPAGVSRQ</sequence>
<dbReference type="STRING" id="546874.SAMN04488544_1784"/>
<organism evidence="3 4">
    <name type="scientific">Microlunatus sagamiharensis</name>
    <dbReference type="NCBI Taxonomy" id="546874"/>
    <lineage>
        <taxon>Bacteria</taxon>
        <taxon>Bacillati</taxon>
        <taxon>Actinomycetota</taxon>
        <taxon>Actinomycetes</taxon>
        <taxon>Propionibacteriales</taxon>
        <taxon>Propionibacteriaceae</taxon>
        <taxon>Microlunatus</taxon>
    </lineage>
</organism>
<gene>
    <name evidence="3" type="ORF">SAMN04488544_1784</name>
</gene>
<dbReference type="AlphaFoldDB" id="A0A1H2MBZ8"/>
<evidence type="ECO:0000313" key="4">
    <source>
        <dbReference type="Proteomes" id="UP000198825"/>
    </source>
</evidence>
<keyword evidence="4" id="KW-1185">Reference proteome</keyword>
<feature type="region of interest" description="Disordered" evidence="1">
    <location>
        <begin position="64"/>
        <end position="103"/>
    </location>
</feature>
<dbReference type="Gene3D" id="2.60.40.10">
    <property type="entry name" value="Immunoglobulins"/>
    <property type="match status" value="2"/>
</dbReference>
<dbReference type="EMBL" id="LT629799">
    <property type="protein sequence ID" value="SDU90743.1"/>
    <property type="molecule type" value="Genomic_DNA"/>
</dbReference>
<dbReference type="Proteomes" id="UP000198825">
    <property type="component" value="Chromosome I"/>
</dbReference>
<evidence type="ECO:0000313" key="3">
    <source>
        <dbReference type="EMBL" id="SDU90743.1"/>
    </source>
</evidence>
<dbReference type="GO" id="GO:0005975">
    <property type="term" value="P:carbohydrate metabolic process"/>
    <property type="evidence" value="ECO:0007669"/>
    <property type="project" value="UniProtKB-ARBA"/>
</dbReference>
<dbReference type="InterPro" id="IPR013783">
    <property type="entry name" value="Ig-like_fold"/>
</dbReference>
<keyword evidence="2" id="KW-0732">Signal</keyword>
<dbReference type="OrthoDB" id="4084507at2"/>
<name>A0A1H2MBZ8_9ACTN</name>
<evidence type="ECO:0008006" key="5">
    <source>
        <dbReference type="Google" id="ProtNLM"/>
    </source>
</evidence>
<dbReference type="RefSeq" id="WP_157719894.1">
    <property type="nucleotide sequence ID" value="NZ_LT629799.1"/>
</dbReference>
<feature type="compositionally biased region" description="Basic and acidic residues" evidence="1">
    <location>
        <begin position="67"/>
        <end position="89"/>
    </location>
</feature>
<feature type="signal peptide" evidence="2">
    <location>
        <begin position="1"/>
        <end position="31"/>
    </location>
</feature>
<feature type="chain" id="PRO_5039606106" description="Ig-like domain (Group 3)" evidence="2">
    <location>
        <begin position="32"/>
        <end position="671"/>
    </location>
</feature>
<proteinExistence type="predicted"/>
<reference evidence="4" key="1">
    <citation type="submission" date="2016-10" db="EMBL/GenBank/DDBJ databases">
        <authorList>
            <person name="Varghese N."/>
            <person name="Submissions S."/>
        </authorList>
    </citation>
    <scope>NUCLEOTIDE SEQUENCE [LARGE SCALE GENOMIC DNA]</scope>
    <source>
        <strain evidence="4">DSM 21743</strain>
    </source>
</reference>